<name>A0A841KN80_9FIRM</name>
<evidence type="ECO:0000313" key="4">
    <source>
        <dbReference type="Proteomes" id="UP000579281"/>
    </source>
</evidence>
<comment type="caution">
    <text evidence="3">The sequence shown here is derived from an EMBL/GenBank/DDBJ whole genome shotgun (WGS) entry which is preliminary data.</text>
</comment>
<dbReference type="Proteomes" id="UP000579281">
    <property type="component" value="Unassembled WGS sequence"/>
</dbReference>
<reference evidence="3 4" key="1">
    <citation type="submission" date="2020-08" db="EMBL/GenBank/DDBJ databases">
        <title>Genomic Encyclopedia of Type Strains, Phase IV (KMG-IV): sequencing the most valuable type-strain genomes for metagenomic binning, comparative biology and taxonomic classification.</title>
        <authorList>
            <person name="Goeker M."/>
        </authorList>
    </citation>
    <scope>NUCLEOTIDE SEQUENCE [LARGE SCALE GENOMIC DNA]</scope>
    <source>
        <strain evidence="3 4">DSM 103526</strain>
    </source>
</reference>
<dbReference type="EMBL" id="JACHEN010000004">
    <property type="protein sequence ID" value="MBB6214853.1"/>
    <property type="molecule type" value="Genomic_DNA"/>
</dbReference>
<dbReference type="InterPro" id="IPR015050">
    <property type="entry name" value="BofC_C"/>
</dbReference>
<feature type="region of interest" description="Disordered" evidence="1">
    <location>
        <begin position="35"/>
        <end position="73"/>
    </location>
</feature>
<accession>A0A841KN80</accession>
<organism evidence="3 4">
    <name type="scientific">Anaerosolibacter carboniphilus</name>
    <dbReference type="NCBI Taxonomy" id="1417629"/>
    <lineage>
        <taxon>Bacteria</taxon>
        <taxon>Bacillati</taxon>
        <taxon>Bacillota</taxon>
        <taxon>Clostridia</taxon>
        <taxon>Peptostreptococcales</taxon>
        <taxon>Thermotaleaceae</taxon>
        <taxon>Anaerosolibacter</taxon>
    </lineage>
</organism>
<feature type="compositionally biased region" description="Basic and acidic residues" evidence="1">
    <location>
        <begin position="52"/>
        <end position="66"/>
    </location>
</feature>
<sequence length="225" mass="25876">MFRRKKRRGKFIAICFSLLLLGFIYGYVTNDTETPIKPNPNKGVIAETPKNNPEESQNHNNSKDPVETMPNQEDDLNLNLNVEETVNNNLVTEETKLIFKTYYEKSRDTLTKEEKVPIVLIGEPLRSLQDYVSSHYIGWSIRGISEDFIELYRVKETLSPNYYIVKEKDGFIAIFQIDDSGNNILIDQTEIPIFGLGDIDQQKLKDGIPVKNLESVHQILEDYSS</sequence>
<dbReference type="Pfam" id="PF08955">
    <property type="entry name" value="BofC_C"/>
    <property type="match status" value="1"/>
</dbReference>
<evidence type="ECO:0000259" key="2">
    <source>
        <dbReference type="Pfam" id="PF08955"/>
    </source>
</evidence>
<dbReference type="AlphaFoldDB" id="A0A841KN80"/>
<keyword evidence="4" id="KW-1185">Reference proteome</keyword>
<gene>
    <name evidence="3" type="ORF">HNQ80_000938</name>
</gene>
<feature type="domain" description="Bypass of forespore C C-terminal" evidence="2">
    <location>
        <begin position="161"/>
        <end position="224"/>
    </location>
</feature>
<evidence type="ECO:0000256" key="1">
    <source>
        <dbReference type="SAM" id="MobiDB-lite"/>
    </source>
</evidence>
<evidence type="ECO:0000313" key="3">
    <source>
        <dbReference type="EMBL" id="MBB6214853.1"/>
    </source>
</evidence>
<proteinExistence type="predicted"/>
<protein>
    <recommendedName>
        <fullName evidence="2">Bypass of forespore C C-terminal domain-containing protein</fullName>
    </recommendedName>
</protein>
<dbReference type="RefSeq" id="WP_184308618.1">
    <property type="nucleotide sequence ID" value="NZ_JACHEN010000004.1"/>
</dbReference>